<evidence type="ECO:0000313" key="1">
    <source>
        <dbReference type="EMBL" id="EQA96611.1"/>
    </source>
</evidence>
<proteinExistence type="predicted"/>
<dbReference type="PATRIC" id="fig|1114964.3.peg.4725"/>
<organism evidence="1 2">
    <name type="scientific">Sphingobium baderi LL03</name>
    <dbReference type="NCBI Taxonomy" id="1114964"/>
    <lineage>
        <taxon>Bacteria</taxon>
        <taxon>Pseudomonadati</taxon>
        <taxon>Pseudomonadota</taxon>
        <taxon>Alphaproteobacteria</taxon>
        <taxon>Sphingomonadales</taxon>
        <taxon>Sphingomonadaceae</taxon>
        <taxon>Sphingobium</taxon>
    </lineage>
</organism>
<dbReference type="Proteomes" id="UP000015524">
    <property type="component" value="Unassembled WGS sequence"/>
</dbReference>
<protein>
    <submittedName>
        <fullName evidence="1">Uncharacterized protein</fullName>
    </submittedName>
</protein>
<gene>
    <name evidence="1" type="ORF">L485_24050</name>
</gene>
<comment type="caution">
    <text evidence="1">The sequence shown here is derived from an EMBL/GenBank/DDBJ whole genome shotgun (WGS) entry which is preliminary data.</text>
</comment>
<reference evidence="1 2" key="1">
    <citation type="journal article" date="2013" name="Genome Announc.">
        <title>Draft Genome Sequence of a Hexachlorocyclohexane-Degrading Bacterium, Sphingobium baderi Strain LL03T.</title>
        <authorList>
            <person name="Kaur J."/>
            <person name="Verma H."/>
            <person name="Tripathi C."/>
            <person name="Khurana J.P."/>
            <person name="Lal R."/>
        </authorList>
    </citation>
    <scope>NUCLEOTIDE SEQUENCE [LARGE SCALE GENOMIC DNA]</scope>
    <source>
        <strain evidence="1 2">LL03</strain>
    </source>
</reference>
<accession>T0G7L6</accession>
<sequence>MNISLVLQMAADTVPYAGSRSFRGRVVLYEIGKLPRRQRKGIFDA</sequence>
<name>T0G7L6_9SPHN</name>
<keyword evidence="2" id="KW-1185">Reference proteome</keyword>
<dbReference type="AlphaFoldDB" id="T0G7L6"/>
<dbReference type="EMBL" id="ATIB01000089">
    <property type="protein sequence ID" value="EQA96611.1"/>
    <property type="molecule type" value="Genomic_DNA"/>
</dbReference>
<evidence type="ECO:0000313" key="2">
    <source>
        <dbReference type="Proteomes" id="UP000015524"/>
    </source>
</evidence>